<dbReference type="InterPro" id="IPR023753">
    <property type="entry name" value="FAD/NAD-binding_dom"/>
</dbReference>
<feature type="domain" description="FAD/NAD(P)-binding" evidence="5">
    <location>
        <begin position="44"/>
        <end position="338"/>
    </location>
</feature>
<keyword evidence="1" id="KW-0285">Flavoprotein</keyword>
<keyword evidence="2" id="KW-0560">Oxidoreductase</keyword>
<dbReference type="InterPro" id="IPR050097">
    <property type="entry name" value="Ferredoxin-NADP_redctase_2"/>
</dbReference>
<dbReference type="PANTHER" id="PTHR48105">
    <property type="entry name" value="THIOREDOXIN REDUCTASE 1-RELATED-RELATED"/>
    <property type="match status" value="1"/>
</dbReference>
<dbReference type="Gene3D" id="3.50.50.60">
    <property type="entry name" value="FAD/NAD(P)-binding domain"/>
    <property type="match status" value="2"/>
</dbReference>
<comment type="caution">
    <text evidence="6">The sequence shown here is derived from an EMBL/GenBank/DDBJ whole genome shotgun (WGS) entry which is preliminary data.</text>
</comment>
<evidence type="ECO:0000256" key="4">
    <source>
        <dbReference type="SAM" id="MobiDB-lite"/>
    </source>
</evidence>
<organism evidence="6 7">
    <name type="scientific">Zhihengliuella alba</name>
    <dbReference type="NCBI Taxonomy" id="547018"/>
    <lineage>
        <taxon>Bacteria</taxon>
        <taxon>Bacillati</taxon>
        <taxon>Actinomycetota</taxon>
        <taxon>Actinomycetes</taxon>
        <taxon>Micrococcales</taxon>
        <taxon>Micrococcaceae</taxon>
        <taxon>Zhihengliuella</taxon>
    </lineage>
</organism>
<dbReference type="PRINTS" id="PR00368">
    <property type="entry name" value="FADPNR"/>
</dbReference>
<dbReference type="PRINTS" id="PR00469">
    <property type="entry name" value="PNDRDTASEII"/>
</dbReference>
<gene>
    <name evidence="6" type="ORF">GCM10022377_18240</name>
</gene>
<dbReference type="EMBL" id="BAABCJ010000002">
    <property type="protein sequence ID" value="GAA3704939.1"/>
    <property type="molecule type" value="Genomic_DNA"/>
</dbReference>
<evidence type="ECO:0000259" key="5">
    <source>
        <dbReference type="Pfam" id="PF07992"/>
    </source>
</evidence>
<keyword evidence="7" id="KW-1185">Reference proteome</keyword>
<dbReference type="InterPro" id="IPR036188">
    <property type="entry name" value="FAD/NAD-bd_sf"/>
</dbReference>
<protein>
    <submittedName>
        <fullName evidence="6">NAD(P)/FAD-dependent oxidoreductase</fullName>
    </submittedName>
</protein>
<reference evidence="7" key="1">
    <citation type="journal article" date="2019" name="Int. J. Syst. Evol. Microbiol.">
        <title>The Global Catalogue of Microorganisms (GCM) 10K type strain sequencing project: providing services to taxonomists for standard genome sequencing and annotation.</title>
        <authorList>
            <consortium name="The Broad Institute Genomics Platform"/>
            <consortium name="The Broad Institute Genome Sequencing Center for Infectious Disease"/>
            <person name="Wu L."/>
            <person name="Ma J."/>
        </authorList>
    </citation>
    <scope>NUCLEOTIDE SEQUENCE [LARGE SCALE GENOMIC DNA]</scope>
    <source>
        <strain evidence="7">JCM 16961</strain>
    </source>
</reference>
<comment type="catalytic activity">
    <reaction evidence="3">
        <text>[thioredoxin]-dithiol + NADP(+) = [thioredoxin]-disulfide + NADPH + H(+)</text>
        <dbReference type="Rhea" id="RHEA:20345"/>
        <dbReference type="Rhea" id="RHEA-COMP:10698"/>
        <dbReference type="Rhea" id="RHEA-COMP:10700"/>
        <dbReference type="ChEBI" id="CHEBI:15378"/>
        <dbReference type="ChEBI" id="CHEBI:29950"/>
        <dbReference type="ChEBI" id="CHEBI:50058"/>
        <dbReference type="ChEBI" id="CHEBI:57783"/>
        <dbReference type="ChEBI" id="CHEBI:58349"/>
        <dbReference type="EC" id="1.8.1.9"/>
    </reaction>
</comment>
<feature type="compositionally biased region" description="Low complexity" evidence="4">
    <location>
        <begin position="12"/>
        <end position="29"/>
    </location>
</feature>
<accession>A0ABP7DIM7</accession>
<evidence type="ECO:0000313" key="6">
    <source>
        <dbReference type="EMBL" id="GAA3704939.1"/>
    </source>
</evidence>
<dbReference type="Pfam" id="PF07992">
    <property type="entry name" value="Pyr_redox_2"/>
    <property type="match status" value="1"/>
</dbReference>
<evidence type="ECO:0000256" key="2">
    <source>
        <dbReference type="ARBA" id="ARBA00023002"/>
    </source>
</evidence>
<feature type="region of interest" description="Disordered" evidence="4">
    <location>
        <begin position="1"/>
        <end position="35"/>
    </location>
</feature>
<name>A0ABP7DIM7_9MICC</name>
<proteinExistence type="predicted"/>
<sequence>MKAMDHSTAHQTTTNRTTTNGTTLNGAALHPTDDTADQAGPVLDVAVIGGGVAGLAAATALGRSLRTVQVLDAGQPRNAPSPAAHNVFANDGAAPADLLAAARSDAEKYGVRIRSAEVTAIRRLEVGEATPGATGGRARFAVALRDTDGTHEVLARRILLATGLQDHLPGIPGLAEHWGTQVLHCPYCHGWEVQGQRIGVVGTHPMVTHQALMFAQLSSRVTLIAHAVELDAGQRAEMAAAGVEVVEARIASVSSAGGRLDGVVLEGGERLDLDALTVQSRMVARSELYRSLGGTVSENPMGEFVETDPRGATALAGVWAAGNSSNLAASVAHAAAEGVTAGAGLNLDLIQEDVEAALPASAAS</sequence>
<evidence type="ECO:0000256" key="3">
    <source>
        <dbReference type="ARBA" id="ARBA00048132"/>
    </source>
</evidence>
<evidence type="ECO:0000256" key="1">
    <source>
        <dbReference type="ARBA" id="ARBA00022630"/>
    </source>
</evidence>
<evidence type="ECO:0000313" key="7">
    <source>
        <dbReference type="Proteomes" id="UP001501536"/>
    </source>
</evidence>
<dbReference type="SUPFAM" id="SSF51905">
    <property type="entry name" value="FAD/NAD(P)-binding domain"/>
    <property type="match status" value="1"/>
</dbReference>
<dbReference type="Proteomes" id="UP001501536">
    <property type="component" value="Unassembled WGS sequence"/>
</dbReference>